<protein>
    <submittedName>
        <fullName evidence="12">Thrombopoietin receptor</fullName>
    </submittedName>
</protein>
<dbReference type="OrthoDB" id="8608526at2759"/>
<dbReference type="Gene3D" id="2.60.40.10">
    <property type="entry name" value="Immunoglobulins"/>
    <property type="match status" value="4"/>
</dbReference>
<evidence type="ECO:0000256" key="4">
    <source>
        <dbReference type="ARBA" id="ARBA00022989"/>
    </source>
</evidence>
<dbReference type="PANTHER" id="PTHR23037:SF31">
    <property type="entry name" value="THROMBOPOIETIN RECEPTOR"/>
    <property type="match status" value="1"/>
</dbReference>
<evidence type="ECO:0000313" key="12">
    <source>
        <dbReference type="RefSeq" id="XP_028258950.1"/>
    </source>
</evidence>
<dbReference type="CDD" id="cd00063">
    <property type="entry name" value="FN3"/>
    <property type="match status" value="1"/>
</dbReference>
<comment type="subcellular location">
    <subcellularLocation>
        <location evidence="1">Membrane</location>
        <topology evidence="1">Single-pass type I membrane protein</topology>
    </subcellularLocation>
</comment>
<keyword evidence="2 8" id="KW-0812">Transmembrane</keyword>
<proteinExistence type="predicted"/>
<evidence type="ECO:0000256" key="8">
    <source>
        <dbReference type="SAM" id="Phobius"/>
    </source>
</evidence>
<dbReference type="SUPFAM" id="SSF49265">
    <property type="entry name" value="Fibronectin type III"/>
    <property type="match status" value="4"/>
</dbReference>
<organism evidence="11 12">
    <name type="scientific">Parambassis ranga</name>
    <name type="common">Indian glassy fish</name>
    <dbReference type="NCBI Taxonomy" id="210632"/>
    <lineage>
        <taxon>Eukaryota</taxon>
        <taxon>Metazoa</taxon>
        <taxon>Chordata</taxon>
        <taxon>Craniata</taxon>
        <taxon>Vertebrata</taxon>
        <taxon>Euteleostomi</taxon>
        <taxon>Actinopterygii</taxon>
        <taxon>Neopterygii</taxon>
        <taxon>Teleostei</taxon>
        <taxon>Neoteleostei</taxon>
        <taxon>Acanthomorphata</taxon>
        <taxon>Ovalentaria</taxon>
        <taxon>Ambassidae</taxon>
        <taxon>Parambassis</taxon>
    </lineage>
</organism>
<evidence type="ECO:0000256" key="6">
    <source>
        <dbReference type="ARBA" id="ARBA00023170"/>
    </source>
</evidence>
<dbReference type="InParanoid" id="A0A6P7HTC3"/>
<reference evidence="12" key="1">
    <citation type="submission" date="2025-08" db="UniProtKB">
        <authorList>
            <consortium name="RefSeq"/>
        </authorList>
    </citation>
    <scope>IDENTIFICATION</scope>
</reference>
<evidence type="ECO:0000256" key="9">
    <source>
        <dbReference type="SAM" id="SignalP"/>
    </source>
</evidence>
<dbReference type="CTD" id="4352"/>
<evidence type="ECO:0000256" key="7">
    <source>
        <dbReference type="ARBA" id="ARBA00023180"/>
    </source>
</evidence>
<dbReference type="InterPro" id="IPR003961">
    <property type="entry name" value="FN3_dom"/>
</dbReference>
<dbReference type="Pfam" id="PF09067">
    <property type="entry name" value="EpoR_lig-bind"/>
    <property type="match status" value="1"/>
</dbReference>
<keyword evidence="11" id="KW-1185">Reference proteome</keyword>
<evidence type="ECO:0000256" key="2">
    <source>
        <dbReference type="ARBA" id="ARBA00022692"/>
    </source>
</evidence>
<dbReference type="GO" id="GO:0009897">
    <property type="term" value="C:external side of plasma membrane"/>
    <property type="evidence" value="ECO:0007669"/>
    <property type="project" value="TreeGrafter"/>
</dbReference>
<dbReference type="InterPro" id="IPR013783">
    <property type="entry name" value="Ig-like_fold"/>
</dbReference>
<evidence type="ECO:0000256" key="5">
    <source>
        <dbReference type="ARBA" id="ARBA00023136"/>
    </source>
</evidence>
<keyword evidence="3 9" id="KW-0732">Signal</keyword>
<evidence type="ECO:0000256" key="1">
    <source>
        <dbReference type="ARBA" id="ARBA00004479"/>
    </source>
</evidence>
<dbReference type="GeneID" id="114434165"/>
<keyword evidence="6 12" id="KW-0675">Receptor</keyword>
<feature type="signal peptide" evidence="9">
    <location>
        <begin position="1"/>
        <end position="26"/>
    </location>
</feature>
<feature type="domain" description="Fibronectin type-III" evidence="10">
    <location>
        <begin position="143"/>
        <end position="238"/>
    </location>
</feature>
<feature type="domain" description="Fibronectin type-III" evidence="10">
    <location>
        <begin position="336"/>
        <end position="430"/>
    </location>
</feature>
<sequence>MNLLCRFESLLIFFWIQSGFVPGIRCNNALIINHLSRQDVQLLKNEQDPKCFSRTQKDLTCFIETADNRTYDFLYSTPEQQQKKRCEVSVRRTEEGKFFHVCSFPDSDVFLFVDTHIEVVENATNKTIHRRAVCVEDQVLLDPPFNVSLNPNDQAGQLRVSWHAQHLQDQENSVKIQYSSRSLGEKTRMTKSSTDDVLDSLVSGEEIEVRVSVKTASNPDGGHWSSWSHPVRAVVPQTADDILLTCYTSDLHNVTCHWDGRRYIDTEYRLFYKMEHRKTLNWTEWTECGVDKNLTDWCWFHGDPAGKVKVKLNSTSATSSRTFYTKEFTQITSIKTPPPGRLGLLKNGELCLKWEAPLPSLSIYLQYEVDYQIKGSGEWKVIKGSKTHACLDVQAGRQYSMKVRARPNGTIYSGFWSDWSDELTGGTPTNTGLWLMLCIPIALLIITVLSISLFFSTLKQYFWPPVPNLDKFLQGFLTDVSSQKWDPSVTTKQCCEETTSCLVEVMSEEEGSGLLKPSEDSSEGSLSSSVQVDRSPVVDVFPDYVTLNEDSSLYLEGNSYVCEQVREKKYSAIGDELLQACESSSDGSVCASPCMSNDFLNHSYFPLVGTTVKCNNAVTAARGPGNLYTNLPHS</sequence>
<dbReference type="PANTHER" id="PTHR23037">
    <property type="entry name" value="CYTOKINE RECEPTOR"/>
    <property type="match status" value="1"/>
</dbReference>
<evidence type="ECO:0000256" key="3">
    <source>
        <dbReference type="ARBA" id="ARBA00022729"/>
    </source>
</evidence>
<keyword evidence="7" id="KW-0325">Glycoprotein</keyword>
<feature type="chain" id="PRO_5027643011" evidence="9">
    <location>
        <begin position="27"/>
        <end position="634"/>
    </location>
</feature>
<dbReference type="GO" id="GO:0004896">
    <property type="term" value="F:cytokine receptor activity"/>
    <property type="evidence" value="ECO:0007669"/>
    <property type="project" value="TreeGrafter"/>
</dbReference>
<accession>A0A6P7HTC3</accession>
<dbReference type="PROSITE" id="PS50853">
    <property type="entry name" value="FN3"/>
    <property type="match status" value="2"/>
</dbReference>
<dbReference type="RefSeq" id="XP_028258950.1">
    <property type="nucleotide sequence ID" value="XM_028403149.1"/>
</dbReference>
<gene>
    <name evidence="12" type="primary">mpl</name>
</gene>
<name>A0A6P7HTC3_9TELE</name>
<dbReference type="AlphaFoldDB" id="A0A6P7HTC3"/>
<dbReference type="Proteomes" id="UP000515145">
    <property type="component" value="Chromosome 4"/>
</dbReference>
<feature type="transmembrane region" description="Helical" evidence="8">
    <location>
        <begin position="433"/>
        <end position="455"/>
    </location>
</feature>
<dbReference type="InterPro" id="IPR036116">
    <property type="entry name" value="FN3_sf"/>
</dbReference>
<evidence type="ECO:0000259" key="10">
    <source>
        <dbReference type="PROSITE" id="PS50853"/>
    </source>
</evidence>
<keyword evidence="4 8" id="KW-1133">Transmembrane helix</keyword>
<dbReference type="InterPro" id="IPR015152">
    <property type="entry name" value="Growth/epo_recpt_lig-bind"/>
</dbReference>
<evidence type="ECO:0000313" key="11">
    <source>
        <dbReference type="Proteomes" id="UP000515145"/>
    </source>
</evidence>
<keyword evidence="5 8" id="KW-0472">Membrane</keyword>